<reference evidence="2 3" key="1">
    <citation type="submission" date="2007-08" db="EMBL/GenBank/DDBJ databases">
        <title>Complete sequence of Roseiflexus castenholzii DSM 13941.</title>
        <authorList>
            <consortium name="US DOE Joint Genome Institute"/>
            <person name="Copeland A."/>
            <person name="Lucas S."/>
            <person name="Lapidus A."/>
            <person name="Barry K."/>
            <person name="Glavina del Rio T."/>
            <person name="Dalin E."/>
            <person name="Tice H."/>
            <person name="Pitluck S."/>
            <person name="Thompson L.S."/>
            <person name="Brettin T."/>
            <person name="Bruce D."/>
            <person name="Detter J.C."/>
            <person name="Han C."/>
            <person name="Tapia R."/>
            <person name="Schmutz J."/>
            <person name="Larimer F."/>
            <person name="Land M."/>
            <person name="Hauser L."/>
            <person name="Kyrpides N."/>
            <person name="Mikhailova N."/>
            <person name="Bryant D.A."/>
            <person name="Hanada S."/>
            <person name="Tsukatani Y."/>
            <person name="Richardson P."/>
        </authorList>
    </citation>
    <scope>NUCLEOTIDE SEQUENCE [LARGE SCALE GENOMIC DNA]</scope>
    <source>
        <strain evidence="3">DSM 13941 / HLO8</strain>
    </source>
</reference>
<dbReference type="Proteomes" id="UP000000263">
    <property type="component" value="Chromosome"/>
</dbReference>
<feature type="transmembrane region" description="Helical" evidence="1">
    <location>
        <begin position="224"/>
        <end position="245"/>
    </location>
</feature>
<evidence type="ECO:0000313" key="3">
    <source>
        <dbReference type="Proteomes" id="UP000000263"/>
    </source>
</evidence>
<feature type="transmembrane region" description="Helical" evidence="1">
    <location>
        <begin position="50"/>
        <end position="73"/>
    </location>
</feature>
<dbReference type="EMBL" id="CP000804">
    <property type="protein sequence ID" value="ABU58804.1"/>
    <property type="molecule type" value="Genomic_DNA"/>
</dbReference>
<evidence type="ECO:0000313" key="2">
    <source>
        <dbReference type="EMBL" id="ABU58804.1"/>
    </source>
</evidence>
<evidence type="ECO:0000256" key="1">
    <source>
        <dbReference type="SAM" id="Phobius"/>
    </source>
</evidence>
<dbReference type="STRING" id="383372.Rcas_2733"/>
<feature type="transmembrane region" description="Helical" evidence="1">
    <location>
        <begin position="194"/>
        <end position="212"/>
    </location>
</feature>
<keyword evidence="1" id="KW-0812">Transmembrane</keyword>
<feature type="transmembrane region" description="Helical" evidence="1">
    <location>
        <begin position="129"/>
        <end position="149"/>
    </location>
</feature>
<feature type="transmembrane region" description="Helical" evidence="1">
    <location>
        <begin position="94"/>
        <end position="117"/>
    </location>
</feature>
<keyword evidence="1" id="KW-1133">Transmembrane helix</keyword>
<feature type="transmembrane region" description="Helical" evidence="1">
    <location>
        <begin position="21"/>
        <end position="38"/>
    </location>
</feature>
<keyword evidence="1" id="KW-0472">Membrane</keyword>
<feature type="transmembrane region" description="Helical" evidence="1">
    <location>
        <begin position="161"/>
        <end position="182"/>
    </location>
</feature>
<dbReference type="RefSeq" id="WP_012121228.1">
    <property type="nucleotide sequence ID" value="NC_009767.1"/>
</dbReference>
<dbReference type="HOGENOM" id="CLU_1072384_0_0_0"/>
<dbReference type="KEGG" id="rca:Rcas_2733"/>
<gene>
    <name evidence="2" type="ordered locus">Rcas_2733</name>
</gene>
<sequence>MNTLVRTYWFALFTLHEYLRSGRVVVEMAATAVAYYLFFRRWTMPMTPEYFFSTAGLFSLGLTVYTASTVLALGDRAVGYVVLARRLGRAPYLLGLYLTVLAVAWGMYAVLCLLVAVTNPLQGSGFVDWVLGTIPLLLNIALLTAFLTLLTPMVLSAPWRLAVLALVALAFSGSLIGGSTLSSLPEPVAVALDVMRTILSAPLLPAFTGFAISVSRDYRGASAVVPVAQLFLVIGVLAFAVYSFAKRELVFSG</sequence>
<accession>A7NMN3</accession>
<evidence type="ECO:0008006" key="4">
    <source>
        <dbReference type="Google" id="ProtNLM"/>
    </source>
</evidence>
<name>A7NMN3_ROSCS</name>
<dbReference type="OrthoDB" id="153887at2"/>
<dbReference type="AlphaFoldDB" id="A7NMN3"/>
<keyword evidence="3" id="KW-1185">Reference proteome</keyword>
<dbReference type="eggNOG" id="ENOG5033ZDF">
    <property type="taxonomic scope" value="Bacteria"/>
</dbReference>
<proteinExistence type="predicted"/>
<protein>
    <recommendedName>
        <fullName evidence="4">ABC-2 type transporter</fullName>
    </recommendedName>
</protein>
<organism evidence="2 3">
    <name type="scientific">Roseiflexus castenholzii (strain DSM 13941 / HLO8)</name>
    <dbReference type="NCBI Taxonomy" id="383372"/>
    <lineage>
        <taxon>Bacteria</taxon>
        <taxon>Bacillati</taxon>
        <taxon>Chloroflexota</taxon>
        <taxon>Chloroflexia</taxon>
        <taxon>Chloroflexales</taxon>
        <taxon>Roseiflexineae</taxon>
        <taxon>Roseiflexaceae</taxon>
        <taxon>Roseiflexus</taxon>
    </lineage>
</organism>